<dbReference type="AlphaFoldDB" id="A0AAD5I720"/>
<name>A0AAD5I720_ACENE</name>
<reference evidence="2" key="2">
    <citation type="submission" date="2023-02" db="EMBL/GenBank/DDBJ databases">
        <authorList>
            <person name="Swenson N.G."/>
            <person name="Wegrzyn J.L."/>
            <person name="Mcevoy S.L."/>
        </authorList>
    </citation>
    <scope>NUCLEOTIDE SEQUENCE</scope>
    <source>
        <strain evidence="2">91603</strain>
        <tissue evidence="2">Leaf</tissue>
    </source>
</reference>
<protein>
    <recommendedName>
        <fullName evidence="1">Retrotransposon Copia-like N-terminal domain-containing protein</fullName>
    </recommendedName>
</protein>
<proteinExistence type="predicted"/>
<sequence>MNHFWATLGAGEAVNSTKSVSLNANNGANRSLTLLGNISDTDEVVHSDESQSTPTSDEPQSTYILTILTNRMVEVLTKASTPALTIDTSGALIDIKLDGTNYALWSQVVEMYIFGKDKLGYINGDFLQPPQTDPSFWK</sequence>
<dbReference type="Pfam" id="PF14244">
    <property type="entry name" value="Retrotran_gag_3"/>
    <property type="match status" value="1"/>
</dbReference>
<reference evidence="2" key="1">
    <citation type="journal article" date="2022" name="Plant J.">
        <title>Strategies of tolerance reflected in two North American maple genomes.</title>
        <authorList>
            <person name="McEvoy S.L."/>
            <person name="Sezen U.U."/>
            <person name="Trouern-Trend A."/>
            <person name="McMahon S.M."/>
            <person name="Schaberg P.G."/>
            <person name="Yang J."/>
            <person name="Wegrzyn J.L."/>
            <person name="Swenson N.G."/>
        </authorList>
    </citation>
    <scope>NUCLEOTIDE SEQUENCE</scope>
    <source>
        <strain evidence="2">91603</strain>
    </source>
</reference>
<dbReference type="Proteomes" id="UP001064489">
    <property type="component" value="Chromosome 11"/>
</dbReference>
<comment type="caution">
    <text evidence="2">The sequence shown here is derived from an EMBL/GenBank/DDBJ whole genome shotgun (WGS) entry which is preliminary data.</text>
</comment>
<accession>A0AAD5I720</accession>
<evidence type="ECO:0000313" key="2">
    <source>
        <dbReference type="EMBL" id="KAI9153763.1"/>
    </source>
</evidence>
<organism evidence="2 3">
    <name type="scientific">Acer negundo</name>
    <name type="common">Box elder</name>
    <dbReference type="NCBI Taxonomy" id="4023"/>
    <lineage>
        <taxon>Eukaryota</taxon>
        <taxon>Viridiplantae</taxon>
        <taxon>Streptophyta</taxon>
        <taxon>Embryophyta</taxon>
        <taxon>Tracheophyta</taxon>
        <taxon>Spermatophyta</taxon>
        <taxon>Magnoliopsida</taxon>
        <taxon>eudicotyledons</taxon>
        <taxon>Gunneridae</taxon>
        <taxon>Pentapetalae</taxon>
        <taxon>rosids</taxon>
        <taxon>malvids</taxon>
        <taxon>Sapindales</taxon>
        <taxon>Sapindaceae</taxon>
        <taxon>Hippocastanoideae</taxon>
        <taxon>Acereae</taxon>
        <taxon>Acer</taxon>
    </lineage>
</organism>
<evidence type="ECO:0000259" key="1">
    <source>
        <dbReference type="Pfam" id="PF14244"/>
    </source>
</evidence>
<evidence type="ECO:0000313" key="3">
    <source>
        <dbReference type="Proteomes" id="UP001064489"/>
    </source>
</evidence>
<gene>
    <name evidence="2" type="ORF">LWI28_016183</name>
</gene>
<keyword evidence="3" id="KW-1185">Reference proteome</keyword>
<dbReference type="InterPro" id="IPR029472">
    <property type="entry name" value="Copia-like_N"/>
</dbReference>
<feature type="domain" description="Retrotransposon Copia-like N-terminal" evidence="1">
    <location>
        <begin position="88"/>
        <end position="129"/>
    </location>
</feature>
<dbReference type="EMBL" id="JAJSOW010000108">
    <property type="protein sequence ID" value="KAI9153763.1"/>
    <property type="molecule type" value="Genomic_DNA"/>
</dbReference>